<proteinExistence type="inferred from homology"/>
<protein>
    <recommendedName>
        <fullName evidence="4">Ubiquitin-like protease family profile domain-containing protein</fullName>
    </recommendedName>
</protein>
<name>A0A8H5CUE7_9AGAR</name>
<organism evidence="5 6">
    <name type="scientific">Tetrapyrgos nigripes</name>
    <dbReference type="NCBI Taxonomy" id="182062"/>
    <lineage>
        <taxon>Eukaryota</taxon>
        <taxon>Fungi</taxon>
        <taxon>Dikarya</taxon>
        <taxon>Basidiomycota</taxon>
        <taxon>Agaricomycotina</taxon>
        <taxon>Agaricomycetes</taxon>
        <taxon>Agaricomycetidae</taxon>
        <taxon>Agaricales</taxon>
        <taxon>Marasmiineae</taxon>
        <taxon>Marasmiaceae</taxon>
        <taxon>Tetrapyrgos</taxon>
    </lineage>
</organism>
<feature type="domain" description="Ubiquitin-like protease family profile" evidence="4">
    <location>
        <begin position="51"/>
        <end position="243"/>
    </location>
</feature>
<dbReference type="GO" id="GO:0006508">
    <property type="term" value="P:proteolysis"/>
    <property type="evidence" value="ECO:0007669"/>
    <property type="project" value="UniProtKB-KW"/>
</dbReference>
<evidence type="ECO:0000313" key="6">
    <source>
        <dbReference type="Proteomes" id="UP000559256"/>
    </source>
</evidence>
<dbReference type="OrthoDB" id="3070835at2759"/>
<keyword evidence="2" id="KW-0645">Protease</keyword>
<comment type="similarity">
    <text evidence="1">Belongs to the peptidase C48 family.</text>
</comment>
<comment type="caution">
    <text evidence="5">The sequence shown here is derived from an EMBL/GenBank/DDBJ whole genome shotgun (WGS) entry which is preliminary data.</text>
</comment>
<dbReference type="Proteomes" id="UP000559256">
    <property type="component" value="Unassembled WGS sequence"/>
</dbReference>
<evidence type="ECO:0000256" key="3">
    <source>
        <dbReference type="ARBA" id="ARBA00022801"/>
    </source>
</evidence>
<dbReference type="InterPro" id="IPR038765">
    <property type="entry name" value="Papain-like_cys_pep_sf"/>
</dbReference>
<accession>A0A8H5CUE7</accession>
<dbReference type="SUPFAM" id="SSF54001">
    <property type="entry name" value="Cysteine proteinases"/>
    <property type="match status" value="1"/>
</dbReference>
<evidence type="ECO:0000256" key="1">
    <source>
        <dbReference type="ARBA" id="ARBA00005234"/>
    </source>
</evidence>
<keyword evidence="6" id="KW-1185">Reference proteome</keyword>
<reference evidence="5 6" key="1">
    <citation type="journal article" date="2020" name="ISME J.">
        <title>Uncovering the hidden diversity of litter-decomposition mechanisms in mushroom-forming fungi.</title>
        <authorList>
            <person name="Floudas D."/>
            <person name="Bentzer J."/>
            <person name="Ahren D."/>
            <person name="Johansson T."/>
            <person name="Persson P."/>
            <person name="Tunlid A."/>
        </authorList>
    </citation>
    <scope>NUCLEOTIDE SEQUENCE [LARGE SCALE GENOMIC DNA]</scope>
    <source>
        <strain evidence="5 6">CBS 291.85</strain>
    </source>
</reference>
<dbReference type="GO" id="GO:0008234">
    <property type="term" value="F:cysteine-type peptidase activity"/>
    <property type="evidence" value="ECO:0007669"/>
    <property type="project" value="InterPro"/>
</dbReference>
<dbReference type="AlphaFoldDB" id="A0A8H5CUE7"/>
<dbReference type="GO" id="GO:0019783">
    <property type="term" value="F:ubiquitin-like protein peptidase activity"/>
    <property type="evidence" value="ECO:0007669"/>
    <property type="project" value="UniProtKB-ARBA"/>
</dbReference>
<dbReference type="Pfam" id="PF02902">
    <property type="entry name" value="Peptidase_C48"/>
    <property type="match status" value="1"/>
</dbReference>
<evidence type="ECO:0000256" key="2">
    <source>
        <dbReference type="ARBA" id="ARBA00022670"/>
    </source>
</evidence>
<dbReference type="EMBL" id="JAACJM010000087">
    <property type="protein sequence ID" value="KAF5348214.1"/>
    <property type="molecule type" value="Genomic_DNA"/>
</dbReference>
<evidence type="ECO:0000259" key="4">
    <source>
        <dbReference type="PROSITE" id="PS50600"/>
    </source>
</evidence>
<evidence type="ECO:0000313" key="5">
    <source>
        <dbReference type="EMBL" id="KAF5348214.1"/>
    </source>
</evidence>
<gene>
    <name evidence="5" type="ORF">D9758_014635</name>
</gene>
<sequence>MPQAIRKIIEMLQNTTGVRYNITQAKTVLQKGGEFEAFVNDLRKGKKMKISTVSNLQVEDLERIPKRWINDELISYFLSFKNNEFAARHVYTITSLEFCSLLALLCPNKNLPDDVEERINNPDVVRRMQKQNLPWSNLNSMKRLLVPIHIDKNWITSVADFERAIISIYDSYDPPLGTDNKFFQIFKIWIAAGIKFQLEKNAVISSSFVTNMDEWTLESNPSHGFQDNTNDCGVFAIGHMLLLSYPQTVDLQSIGTYLAPSVVPILRAELFALIRDNAVESRLERKGMEAPWRCMR</sequence>
<dbReference type="PROSITE" id="PS50600">
    <property type="entry name" value="ULP_PROTEASE"/>
    <property type="match status" value="1"/>
</dbReference>
<dbReference type="Gene3D" id="3.40.395.10">
    <property type="entry name" value="Adenoviral Proteinase, Chain A"/>
    <property type="match status" value="1"/>
</dbReference>
<dbReference type="InterPro" id="IPR003653">
    <property type="entry name" value="Peptidase_C48_C"/>
</dbReference>
<keyword evidence="3" id="KW-0378">Hydrolase</keyword>